<dbReference type="Gene3D" id="3.60.15.10">
    <property type="entry name" value="Ribonuclease Z/Hydroxyacylglutathione hydrolase-like"/>
    <property type="match status" value="1"/>
</dbReference>
<gene>
    <name evidence="3" type="ordered locus">SRU_1352</name>
</gene>
<dbReference type="CDD" id="cd16282">
    <property type="entry name" value="metallo-hydrolase-like_MBL-fold"/>
    <property type="match status" value="1"/>
</dbReference>
<reference evidence="3 4" key="1">
    <citation type="journal article" date="2005" name="Proc. Natl. Acad. Sci. U.S.A.">
        <title>The genome of Salinibacter ruber: convergence and gene exchange among hyperhalophilic bacteria and archaea.</title>
        <authorList>
            <person name="Mongodin E.F."/>
            <person name="Nelson K.E."/>
            <person name="Daugherty S."/>
            <person name="Deboy R.T."/>
            <person name="Wister J."/>
            <person name="Khouri H."/>
            <person name="Weidman J."/>
            <person name="Walsh D.A."/>
            <person name="Papke R.T."/>
            <person name="Sanchez Perez G."/>
            <person name="Sharma A.K."/>
            <person name="Nesbo C.L."/>
            <person name="MacLeod D."/>
            <person name="Bapteste E."/>
            <person name="Doolittle W.F."/>
            <person name="Charlebois R.L."/>
            <person name="Legault B."/>
            <person name="Rodriguez-Valera F."/>
        </authorList>
    </citation>
    <scope>NUCLEOTIDE SEQUENCE [LARGE SCALE GENOMIC DNA]</scope>
    <source>
        <strain evidence="4">DSM 13855 / CECT 5946 / M31</strain>
    </source>
</reference>
<comment type="similarity">
    <text evidence="1">Belongs to the metallo-beta-lactamase superfamily. Class-B beta-lactamase family.</text>
</comment>
<dbReference type="Pfam" id="PF00753">
    <property type="entry name" value="Lactamase_B"/>
    <property type="match status" value="1"/>
</dbReference>
<feature type="domain" description="Metallo-beta-lactamase" evidence="2">
    <location>
        <begin position="88"/>
        <end position="263"/>
    </location>
</feature>
<sequence length="338" mass="36490">MRLAGVGKSCLFAGRCAGIRPRRRLRWVLHFTATVPLNSMSSRRAFLRQCGLALAAAPALSSLPPWLSSADGFTSLRGGIGTFTQRGGTIGWLATDDGIAVVDTQSPQSAPDCWNGLRERSDSPLAMVINTHHHGDHVGGNGVFARHTDRLVAHANVPELMRAGAEDGAADEKTYPTETFQDTWSEPLGDETITLRYRGPAHTGGDAIVVFENANIVHVGDLVFNRAYPFIDVGGGADSQGWIDSLETIHGALDDDTIVIHGHGNPDFGVTGGREDLLVMRDFLSALNEYVTQQRQAGASLDEMKQTKVLDGFEAFNFDWALSLADCIEAVYREQTAG</sequence>
<dbReference type="HOGENOM" id="CLU_056342_3_0_10"/>
<protein>
    <submittedName>
        <fullName evidence="3">Cyclase, putative</fullName>
    </submittedName>
</protein>
<accession>Q2S2V5</accession>
<dbReference type="GO" id="GO:0017001">
    <property type="term" value="P:antibiotic catabolic process"/>
    <property type="evidence" value="ECO:0007669"/>
    <property type="project" value="UniProtKB-ARBA"/>
</dbReference>
<dbReference type="SMART" id="SM00849">
    <property type="entry name" value="Lactamase_B"/>
    <property type="match status" value="1"/>
</dbReference>
<name>Q2S2V5_SALRD</name>
<evidence type="ECO:0000313" key="4">
    <source>
        <dbReference type="Proteomes" id="UP000008674"/>
    </source>
</evidence>
<dbReference type="EMBL" id="CP000159">
    <property type="protein sequence ID" value="ABC44693.1"/>
    <property type="molecule type" value="Genomic_DNA"/>
</dbReference>
<dbReference type="eggNOG" id="COG0491">
    <property type="taxonomic scope" value="Bacteria"/>
</dbReference>
<keyword evidence="4" id="KW-1185">Reference proteome</keyword>
<dbReference type="KEGG" id="sru:SRU_1352"/>
<dbReference type="STRING" id="309807.SRU_1352"/>
<dbReference type="InterPro" id="IPR001279">
    <property type="entry name" value="Metallo-B-lactamas"/>
</dbReference>
<dbReference type="InterPro" id="IPR050855">
    <property type="entry name" value="NDM-1-like"/>
</dbReference>
<dbReference type="Proteomes" id="UP000008674">
    <property type="component" value="Chromosome"/>
</dbReference>
<evidence type="ECO:0000313" key="3">
    <source>
        <dbReference type="EMBL" id="ABC44693.1"/>
    </source>
</evidence>
<dbReference type="OrthoDB" id="9769598at2"/>
<organism evidence="3 4">
    <name type="scientific">Salinibacter ruber (strain DSM 13855 / M31)</name>
    <dbReference type="NCBI Taxonomy" id="309807"/>
    <lineage>
        <taxon>Bacteria</taxon>
        <taxon>Pseudomonadati</taxon>
        <taxon>Rhodothermota</taxon>
        <taxon>Rhodothermia</taxon>
        <taxon>Rhodothermales</taxon>
        <taxon>Salinibacteraceae</taxon>
        <taxon>Salinibacter</taxon>
    </lineage>
</organism>
<dbReference type="PATRIC" id="fig|309807.25.peg.1406"/>
<dbReference type="InterPro" id="IPR036866">
    <property type="entry name" value="RibonucZ/Hydroxyglut_hydro"/>
</dbReference>
<proteinExistence type="inferred from homology"/>
<dbReference type="PANTHER" id="PTHR42951">
    <property type="entry name" value="METALLO-BETA-LACTAMASE DOMAIN-CONTAINING"/>
    <property type="match status" value="1"/>
</dbReference>
<dbReference type="EnsemblBacteria" id="ABC44693">
    <property type="protein sequence ID" value="ABC44693"/>
    <property type="gene ID" value="SRU_1352"/>
</dbReference>
<dbReference type="AlphaFoldDB" id="Q2S2V5"/>
<dbReference type="SUPFAM" id="SSF56281">
    <property type="entry name" value="Metallo-hydrolase/oxidoreductase"/>
    <property type="match status" value="1"/>
</dbReference>
<evidence type="ECO:0000259" key="2">
    <source>
        <dbReference type="SMART" id="SM00849"/>
    </source>
</evidence>
<evidence type="ECO:0000256" key="1">
    <source>
        <dbReference type="ARBA" id="ARBA00005250"/>
    </source>
</evidence>
<dbReference type="PANTHER" id="PTHR42951:SF4">
    <property type="entry name" value="ACYL-COENZYME A THIOESTERASE MBLAC2"/>
    <property type="match status" value="1"/>
</dbReference>